<dbReference type="EMBL" id="OY726398">
    <property type="protein sequence ID" value="CAJ1504250.1"/>
    <property type="molecule type" value="Genomic_DNA"/>
</dbReference>
<organism evidence="1 2">
    <name type="scientific">[Mycobacterium] holstebronense</name>
    <dbReference type="NCBI Taxonomy" id="3064288"/>
    <lineage>
        <taxon>Bacteria</taxon>
        <taxon>Bacillati</taxon>
        <taxon>Actinomycetota</taxon>
        <taxon>Actinomycetes</taxon>
        <taxon>Mycobacteriales</taxon>
        <taxon>Mycobacteriaceae</taxon>
        <taxon>Mycolicibacterium</taxon>
    </lineage>
</organism>
<evidence type="ECO:0000313" key="1">
    <source>
        <dbReference type="EMBL" id="CAJ1504250.1"/>
    </source>
</evidence>
<dbReference type="InterPro" id="IPR037219">
    <property type="entry name" value="Peptidase_M41-like"/>
</dbReference>
<keyword evidence="2" id="KW-1185">Reference proteome</keyword>
<protein>
    <recommendedName>
        <fullName evidence="3">Peptidase M41 domain-containing protein</fullName>
    </recommendedName>
</protein>
<reference evidence="1 2" key="1">
    <citation type="submission" date="2023-08" db="EMBL/GenBank/DDBJ databases">
        <authorList>
            <person name="Folkvardsen B D."/>
            <person name="Norman A."/>
        </authorList>
    </citation>
    <scope>NUCLEOTIDE SEQUENCE [LARGE SCALE GENOMIC DNA]</scope>
    <source>
        <strain evidence="1 2">Mu0102</strain>
    </source>
</reference>
<name>A0ABM9LT09_9MYCO</name>
<dbReference type="Proteomes" id="UP001190464">
    <property type="component" value="Chromosome"/>
</dbReference>
<dbReference type="RefSeq" id="WP_308486860.1">
    <property type="nucleotide sequence ID" value="NZ_OY726398.1"/>
</dbReference>
<accession>A0ABM9LT09</accession>
<proteinExistence type="predicted"/>
<sequence length="169" mass="17348">MTYRPPLQFSDADFQRCYASVHEAGHAVAAVLLGGTVHLATVDGQPRTEYDVLPDGARAAVAYAGPWAEARFKARGRPGFADVERELRANPSDDKTLCAAGGPAATGGVTTLLERHLSAVKAVTTALFIDGTIGHAAVCTALGLSDGGGPGSFELANMRAGLRGAPTAT</sequence>
<gene>
    <name evidence="1" type="ORF">MU0102_002197</name>
</gene>
<evidence type="ECO:0008006" key="3">
    <source>
        <dbReference type="Google" id="ProtNLM"/>
    </source>
</evidence>
<dbReference type="SUPFAM" id="SSF140990">
    <property type="entry name" value="FtsH protease domain-like"/>
    <property type="match status" value="1"/>
</dbReference>
<evidence type="ECO:0000313" key="2">
    <source>
        <dbReference type="Proteomes" id="UP001190464"/>
    </source>
</evidence>